<reference evidence="2 3" key="1">
    <citation type="journal article" date="2021" name="BMC Genomics">
        <title>Datura genome reveals duplications of psychoactive alkaloid biosynthetic genes and high mutation rate following tissue culture.</title>
        <authorList>
            <person name="Rajewski A."/>
            <person name="Carter-House D."/>
            <person name="Stajich J."/>
            <person name="Litt A."/>
        </authorList>
    </citation>
    <scope>NUCLEOTIDE SEQUENCE [LARGE SCALE GENOMIC DNA]</scope>
    <source>
        <strain evidence="2">AR-01</strain>
    </source>
</reference>
<protein>
    <submittedName>
        <fullName evidence="2">Uncharacterized protein</fullName>
    </submittedName>
</protein>
<gene>
    <name evidence="2" type="ORF">HAX54_028168</name>
</gene>
<evidence type="ECO:0000313" key="2">
    <source>
        <dbReference type="EMBL" id="MCD9641741.1"/>
    </source>
</evidence>
<sequence length="78" mass="8822">MYLHNETTITMVLGYVTKKEENLAEVDFPDAMAGSATKYIDKSVLRKFGRIQEPVNPQYDLDPYTRPKKVESTNPVGA</sequence>
<evidence type="ECO:0000313" key="3">
    <source>
        <dbReference type="Proteomes" id="UP000823775"/>
    </source>
</evidence>
<keyword evidence="3" id="KW-1185">Reference proteome</keyword>
<dbReference type="Proteomes" id="UP000823775">
    <property type="component" value="Unassembled WGS sequence"/>
</dbReference>
<comment type="caution">
    <text evidence="2">The sequence shown here is derived from an EMBL/GenBank/DDBJ whole genome shotgun (WGS) entry which is preliminary data.</text>
</comment>
<feature type="region of interest" description="Disordered" evidence="1">
    <location>
        <begin position="56"/>
        <end position="78"/>
    </location>
</feature>
<dbReference type="EMBL" id="JACEIK010003447">
    <property type="protein sequence ID" value="MCD9641741.1"/>
    <property type="molecule type" value="Genomic_DNA"/>
</dbReference>
<accession>A0ABS8V3P3</accession>
<name>A0ABS8V3P3_DATST</name>
<organism evidence="2 3">
    <name type="scientific">Datura stramonium</name>
    <name type="common">Jimsonweed</name>
    <name type="synonym">Common thornapple</name>
    <dbReference type="NCBI Taxonomy" id="4076"/>
    <lineage>
        <taxon>Eukaryota</taxon>
        <taxon>Viridiplantae</taxon>
        <taxon>Streptophyta</taxon>
        <taxon>Embryophyta</taxon>
        <taxon>Tracheophyta</taxon>
        <taxon>Spermatophyta</taxon>
        <taxon>Magnoliopsida</taxon>
        <taxon>eudicotyledons</taxon>
        <taxon>Gunneridae</taxon>
        <taxon>Pentapetalae</taxon>
        <taxon>asterids</taxon>
        <taxon>lamiids</taxon>
        <taxon>Solanales</taxon>
        <taxon>Solanaceae</taxon>
        <taxon>Solanoideae</taxon>
        <taxon>Datureae</taxon>
        <taxon>Datura</taxon>
    </lineage>
</organism>
<evidence type="ECO:0000256" key="1">
    <source>
        <dbReference type="SAM" id="MobiDB-lite"/>
    </source>
</evidence>
<proteinExistence type="predicted"/>